<dbReference type="Pfam" id="PF00496">
    <property type="entry name" value="SBP_bac_5"/>
    <property type="match status" value="1"/>
</dbReference>
<accession>A0A127QJD7</accession>
<dbReference type="PANTHER" id="PTHR30290">
    <property type="entry name" value="PERIPLASMIC BINDING COMPONENT OF ABC TRANSPORTER"/>
    <property type="match status" value="1"/>
</dbReference>
<dbReference type="GO" id="GO:0015833">
    <property type="term" value="P:peptide transport"/>
    <property type="evidence" value="ECO:0007669"/>
    <property type="project" value="TreeGrafter"/>
</dbReference>
<reference evidence="6 7" key="1">
    <citation type="submission" date="2015-11" db="EMBL/GenBank/DDBJ databases">
        <title>Exploring the genomic traits of fungus-feeding bacterial genus Collimonas.</title>
        <authorList>
            <person name="Song C."/>
            <person name="Schmidt R."/>
            <person name="de Jager V."/>
            <person name="Krzyzanowska D."/>
            <person name="Jongedijk E."/>
            <person name="Cankar K."/>
            <person name="Beekwilder J."/>
            <person name="van Veen A."/>
            <person name="de Boer W."/>
            <person name="van Veen J.A."/>
            <person name="Garbeva P."/>
        </authorList>
    </citation>
    <scope>NUCLEOTIDE SEQUENCE [LARGE SCALE GENOMIC DNA]</scope>
    <source>
        <strain evidence="6 7">Ter282</strain>
    </source>
</reference>
<dbReference type="InterPro" id="IPR000914">
    <property type="entry name" value="SBP_5_dom"/>
</dbReference>
<dbReference type="GO" id="GO:0030288">
    <property type="term" value="C:outer membrane-bounded periplasmic space"/>
    <property type="evidence" value="ECO:0007669"/>
    <property type="project" value="UniProtKB-ARBA"/>
</dbReference>
<dbReference type="Gene3D" id="3.10.105.10">
    <property type="entry name" value="Dipeptide-binding Protein, Domain 3"/>
    <property type="match status" value="1"/>
</dbReference>
<dbReference type="Gene3D" id="3.90.76.10">
    <property type="entry name" value="Dipeptide-binding Protein, Domain 1"/>
    <property type="match status" value="1"/>
</dbReference>
<dbReference type="GO" id="GO:1904680">
    <property type="term" value="F:peptide transmembrane transporter activity"/>
    <property type="evidence" value="ECO:0007669"/>
    <property type="project" value="TreeGrafter"/>
</dbReference>
<dbReference type="InterPro" id="IPR039424">
    <property type="entry name" value="SBP_5"/>
</dbReference>
<keyword evidence="3 4" id="KW-0732">Signal</keyword>
<evidence type="ECO:0000313" key="6">
    <source>
        <dbReference type="EMBL" id="AMP10106.1"/>
    </source>
</evidence>
<dbReference type="AlphaFoldDB" id="A0A127QJD7"/>
<proteinExistence type="inferred from homology"/>
<sequence length="529" mass="57928">MMQMKKTLLSSLLAVALLGVAASAQIQAQTLNIAFADPLSSLDPQLNNHAGDRSVDLHFWDLLVENNYNKLQPGLAVSWKNIDPKTWEFKLRNNVKWQDGTPFTAADVIFSYQRARNVPGSVATFAGYLRTVESVTAKDPLTLIIKTNIPNPDLPLNLASVHIVSKHVGEKSATENYNSGAAVVGTGPYKFVAYTPGDRVVMERNGSYWGEKPIWEKVNYRYINNAAARTAALLSGDVDVIDKVSVSDLARLKQSPNVKVFPYNGLRVLLLQPSFHPGSNPYITDNNGKPLEKNPLLDVRVRQALSLAINRKALVDRILQGAATEANQWMPADTFGYNPDIKNIPNDVAQAKKLLTEAGFPQGFKLTIHAPNDRYPQAPETAQAIAQFWTRIGVKTQVEVVPWASYSTRANKNEFAVSMLAWGNGTGEASYALVNVLATVDAKKGLGASNWGHYSNPAVDKALADSTAEFDVAKREAILRQSAKIVSDDAGVIPLYHYQNIWAAKKGLKVTPVSSDRTTAMMVTQDGKK</sequence>
<dbReference type="CDD" id="cd08498">
    <property type="entry name" value="PBP2_NikA_DppA_OppA_like_2"/>
    <property type="match status" value="1"/>
</dbReference>
<dbReference type="GO" id="GO:0043190">
    <property type="term" value="C:ATP-binding cassette (ABC) transporter complex"/>
    <property type="evidence" value="ECO:0007669"/>
    <property type="project" value="InterPro"/>
</dbReference>
<evidence type="ECO:0000259" key="5">
    <source>
        <dbReference type="Pfam" id="PF00496"/>
    </source>
</evidence>
<dbReference type="PATRIC" id="fig|279058.18.peg.2329"/>
<feature type="chain" id="PRO_5007277944" evidence="4">
    <location>
        <begin position="29"/>
        <end position="529"/>
    </location>
</feature>
<dbReference type="EMBL" id="CP013235">
    <property type="protein sequence ID" value="AMP10106.1"/>
    <property type="molecule type" value="Genomic_DNA"/>
</dbReference>
<dbReference type="Gene3D" id="3.40.190.10">
    <property type="entry name" value="Periplasmic binding protein-like II"/>
    <property type="match status" value="1"/>
</dbReference>
<dbReference type="PANTHER" id="PTHR30290:SF9">
    <property type="entry name" value="OLIGOPEPTIDE-BINDING PROTEIN APPA"/>
    <property type="match status" value="1"/>
</dbReference>
<feature type="domain" description="Solute-binding protein family 5" evidence="5">
    <location>
        <begin position="70"/>
        <end position="439"/>
    </location>
</feature>
<organism evidence="6 7">
    <name type="scientific">Collimonas arenae</name>
    <dbReference type="NCBI Taxonomy" id="279058"/>
    <lineage>
        <taxon>Bacteria</taxon>
        <taxon>Pseudomonadati</taxon>
        <taxon>Pseudomonadota</taxon>
        <taxon>Betaproteobacteria</taxon>
        <taxon>Burkholderiales</taxon>
        <taxon>Oxalobacteraceae</taxon>
        <taxon>Collimonas</taxon>
    </lineage>
</organism>
<name>A0A127QJD7_9BURK</name>
<dbReference type="SUPFAM" id="SSF53850">
    <property type="entry name" value="Periplasmic binding protein-like II"/>
    <property type="match status" value="1"/>
</dbReference>
<dbReference type="PIRSF" id="PIRSF002741">
    <property type="entry name" value="MppA"/>
    <property type="match status" value="1"/>
</dbReference>
<keyword evidence="7" id="KW-1185">Reference proteome</keyword>
<evidence type="ECO:0000256" key="3">
    <source>
        <dbReference type="ARBA" id="ARBA00022729"/>
    </source>
</evidence>
<dbReference type="Proteomes" id="UP000071778">
    <property type="component" value="Chromosome"/>
</dbReference>
<protein>
    <submittedName>
        <fullName evidence="6">Bacterial extracellular solute-binding s, 5 Middle family protein</fullName>
    </submittedName>
</protein>
<gene>
    <name evidence="6" type="ORF">CAter282_2360</name>
</gene>
<evidence type="ECO:0000256" key="4">
    <source>
        <dbReference type="SAM" id="SignalP"/>
    </source>
</evidence>
<evidence type="ECO:0000256" key="2">
    <source>
        <dbReference type="ARBA" id="ARBA00022448"/>
    </source>
</evidence>
<keyword evidence="2" id="KW-0813">Transport</keyword>
<evidence type="ECO:0000256" key="1">
    <source>
        <dbReference type="ARBA" id="ARBA00005695"/>
    </source>
</evidence>
<feature type="signal peptide" evidence="4">
    <location>
        <begin position="1"/>
        <end position="28"/>
    </location>
</feature>
<comment type="similarity">
    <text evidence="1">Belongs to the bacterial solute-binding protein 5 family.</text>
</comment>
<evidence type="ECO:0000313" key="7">
    <source>
        <dbReference type="Proteomes" id="UP000071778"/>
    </source>
</evidence>
<dbReference type="InterPro" id="IPR030678">
    <property type="entry name" value="Peptide/Ni-bd"/>
</dbReference>